<feature type="domain" description="HTH luxR-type" evidence="2">
    <location>
        <begin position="139"/>
        <end position="204"/>
    </location>
</feature>
<dbReference type="InterPro" id="IPR000792">
    <property type="entry name" value="Tscrpt_reg_LuxR_C"/>
</dbReference>
<evidence type="ECO:0000256" key="1">
    <source>
        <dbReference type="ARBA" id="ARBA00023125"/>
    </source>
</evidence>
<evidence type="ECO:0000313" key="3">
    <source>
        <dbReference type="EMBL" id="GAA4090747.1"/>
    </source>
</evidence>
<dbReference type="CDD" id="cd06170">
    <property type="entry name" value="LuxR_C_like"/>
    <property type="match status" value="1"/>
</dbReference>
<dbReference type="EMBL" id="BAABDM010000002">
    <property type="protein sequence ID" value="GAA4090747.1"/>
    <property type="molecule type" value="Genomic_DNA"/>
</dbReference>
<protein>
    <recommendedName>
        <fullName evidence="2">HTH luxR-type domain-containing protein</fullName>
    </recommendedName>
</protein>
<evidence type="ECO:0000259" key="2">
    <source>
        <dbReference type="PROSITE" id="PS50043"/>
    </source>
</evidence>
<proteinExistence type="predicted"/>
<dbReference type="Gene3D" id="3.40.50.2300">
    <property type="match status" value="1"/>
</dbReference>
<comment type="caution">
    <text evidence="3">The sequence shown here is derived from an EMBL/GenBank/DDBJ whole genome shotgun (WGS) entry which is preliminary data.</text>
</comment>
<organism evidence="3 4">
    <name type="scientific">Zhongshania borealis</name>
    <dbReference type="NCBI Taxonomy" id="889488"/>
    <lineage>
        <taxon>Bacteria</taxon>
        <taxon>Pseudomonadati</taxon>
        <taxon>Pseudomonadota</taxon>
        <taxon>Gammaproteobacteria</taxon>
        <taxon>Cellvibrionales</taxon>
        <taxon>Spongiibacteraceae</taxon>
        <taxon>Zhongshania</taxon>
    </lineage>
</organism>
<dbReference type="RefSeq" id="WP_344933602.1">
    <property type="nucleotide sequence ID" value="NZ_BAABDM010000002.1"/>
</dbReference>
<dbReference type="Proteomes" id="UP001500392">
    <property type="component" value="Unassembled WGS sequence"/>
</dbReference>
<dbReference type="SMART" id="SM00421">
    <property type="entry name" value="HTH_LUXR"/>
    <property type="match status" value="1"/>
</dbReference>
<dbReference type="SUPFAM" id="SSF46894">
    <property type="entry name" value="C-terminal effector domain of the bipartite response regulators"/>
    <property type="match status" value="1"/>
</dbReference>
<dbReference type="PRINTS" id="PR00038">
    <property type="entry name" value="HTHLUXR"/>
</dbReference>
<name>A0ABP7WK31_9GAMM</name>
<gene>
    <name evidence="3" type="ORF">GCM10022414_12390</name>
</gene>
<keyword evidence="1" id="KW-0238">DNA-binding</keyword>
<accession>A0ABP7WK31</accession>
<sequence length="209" mass="22394">MTIFVCSKHAGFSQHIDNALHGAGVIRHLSSASLVPKTESGDVYVFHLPSFTTQEADAFIRNAIAGPAAVAIADDAPAVSGLLSASESGARAYFNSFMAPQHYVQLLRLLQAGGSWFPPALLAEVFALARAGDVQSRDSAAELGKLTARERELAEFVAEGRANKEIARVCKISERTVKAHLTSIYEKLGVKDRKGLMALLSYRPASTSH</sequence>
<reference evidence="4" key="1">
    <citation type="journal article" date="2019" name="Int. J. Syst. Evol. Microbiol.">
        <title>The Global Catalogue of Microorganisms (GCM) 10K type strain sequencing project: providing services to taxonomists for standard genome sequencing and annotation.</title>
        <authorList>
            <consortium name="The Broad Institute Genomics Platform"/>
            <consortium name="The Broad Institute Genome Sequencing Center for Infectious Disease"/>
            <person name="Wu L."/>
            <person name="Ma J."/>
        </authorList>
    </citation>
    <scope>NUCLEOTIDE SEQUENCE [LARGE SCALE GENOMIC DNA]</scope>
    <source>
        <strain evidence="4">JCM 17304</strain>
    </source>
</reference>
<dbReference type="PROSITE" id="PS50043">
    <property type="entry name" value="HTH_LUXR_2"/>
    <property type="match status" value="1"/>
</dbReference>
<keyword evidence="4" id="KW-1185">Reference proteome</keyword>
<dbReference type="Pfam" id="PF00196">
    <property type="entry name" value="GerE"/>
    <property type="match status" value="1"/>
</dbReference>
<evidence type="ECO:0000313" key="4">
    <source>
        <dbReference type="Proteomes" id="UP001500392"/>
    </source>
</evidence>
<dbReference type="PROSITE" id="PS00622">
    <property type="entry name" value="HTH_LUXR_1"/>
    <property type="match status" value="1"/>
</dbReference>
<dbReference type="PANTHER" id="PTHR43214:SF38">
    <property type="entry name" value="NITRATE_NITRITE RESPONSE REGULATOR PROTEIN NARL"/>
    <property type="match status" value="1"/>
</dbReference>
<dbReference type="InterPro" id="IPR039420">
    <property type="entry name" value="WalR-like"/>
</dbReference>
<dbReference type="PANTHER" id="PTHR43214">
    <property type="entry name" value="TWO-COMPONENT RESPONSE REGULATOR"/>
    <property type="match status" value="1"/>
</dbReference>
<dbReference type="InterPro" id="IPR016032">
    <property type="entry name" value="Sig_transdc_resp-reg_C-effctor"/>
</dbReference>